<dbReference type="InterPro" id="IPR020471">
    <property type="entry name" value="AKR"/>
</dbReference>
<dbReference type="Gene3D" id="3.20.20.100">
    <property type="entry name" value="NADP-dependent oxidoreductase domain"/>
    <property type="match status" value="1"/>
</dbReference>
<evidence type="ECO:0000256" key="5">
    <source>
        <dbReference type="PIRSR" id="PIRSR000097-2"/>
    </source>
</evidence>
<dbReference type="Proteomes" id="UP001213000">
    <property type="component" value="Unassembled WGS sequence"/>
</dbReference>
<dbReference type="PANTHER" id="PTHR43827">
    <property type="entry name" value="2,5-DIKETO-D-GLUCONIC ACID REDUCTASE"/>
    <property type="match status" value="1"/>
</dbReference>
<evidence type="ECO:0000313" key="9">
    <source>
        <dbReference type="Proteomes" id="UP001213000"/>
    </source>
</evidence>
<proteinExistence type="inferred from homology"/>
<dbReference type="InterPro" id="IPR023210">
    <property type="entry name" value="NADP_OxRdtase_dom"/>
</dbReference>
<keyword evidence="9" id="KW-1185">Reference proteome</keyword>
<evidence type="ECO:0000256" key="1">
    <source>
        <dbReference type="ARBA" id="ARBA00007905"/>
    </source>
</evidence>
<evidence type="ECO:0000259" key="7">
    <source>
        <dbReference type="Pfam" id="PF00248"/>
    </source>
</evidence>
<comment type="caution">
    <text evidence="8">The sequence shown here is derived from an EMBL/GenBank/DDBJ whole genome shotgun (WGS) entry which is preliminary data.</text>
</comment>
<dbReference type="PRINTS" id="PR00069">
    <property type="entry name" value="ALDKETRDTASE"/>
</dbReference>
<dbReference type="SUPFAM" id="SSF51430">
    <property type="entry name" value="NAD(P)-linked oxidoreductase"/>
    <property type="match status" value="1"/>
</dbReference>
<dbReference type="PROSITE" id="PS00062">
    <property type="entry name" value="ALDOKETO_REDUCTASE_2"/>
    <property type="match status" value="1"/>
</dbReference>
<keyword evidence="2" id="KW-0521">NADP</keyword>
<feature type="domain" description="NADP-dependent oxidoreductase" evidence="7">
    <location>
        <begin position="206"/>
        <end position="264"/>
    </location>
</feature>
<dbReference type="InterPro" id="IPR044494">
    <property type="entry name" value="AKR3C2/3"/>
</dbReference>
<dbReference type="Pfam" id="PF00248">
    <property type="entry name" value="Aldo_ket_red"/>
    <property type="match status" value="2"/>
</dbReference>
<evidence type="ECO:0000256" key="6">
    <source>
        <dbReference type="PIRSR" id="PIRSR000097-3"/>
    </source>
</evidence>
<feature type="site" description="Lowers pKa of active site Tyr" evidence="6">
    <location>
        <position position="76"/>
    </location>
</feature>
<feature type="binding site" evidence="5">
    <location>
        <position position="107"/>
    </location>
    <ligand>
        <name>substrate</name>
    </ligand>
</feature>
<dbReference type="GO" id="GO:0016616">
    <property type="term" value="F:oxidoreductase activity, acting on the CH-OH group of donors, NAD or NADP as acceptor"/>
    <property type="evidence" value="ECO:0007669"/>
    <property type="project" value="UniProtKB-ARBA"/>
</dbReference>
<dbReference type="PIRSF" id="PIRSF000097">
    <property type="entry name" value="AKR"/>
    <property type="match status" value="1"/>
</dbReference>
<evidence type="ECO:0000256" key="2">
    <source>
        <dbReference type="ARBA" id="ARBA00022857"/>
    </source>
</evidence>
<accession>A0AAD5YNX8</accession>
<dbReference type="AlphaFoldDB" id="A0AAD5YNX8"/>
<comment type="similarity">
    <text evidence="1">Belongs to the aldo/keto reductase family.</text>
</comment>
<evidence type="ECO:0000256" key="3">
    <source>
        <dbReference type="ARBA" id="ARBA00023002"/>
    </source>
</evidence>
<dbReference type="CDD" id="cd19120">
    <property type="entry name" value="AKR_AKR3C2-3"/>
    <property type="match status" value="1"/>
</dbReference>
<evidence type="ECO:0000256" key="4">
    <source>
        <dbReference type="PIRSR" id="PIRSR000097-1"/>
    </source>
</evidence>
<dbReference type="EMBL" id="JANIEX010000705">
    <property type="protein sequence ID" value="KAJ3563985.1"/>
    <property type="molecule type" value="Genomic_DNA"/>
</dbReference>
<dbReference type="InterPro" id="IPR018170">
    <property type="entry name" value="Aldo/ket_reductase_CS"/>
</dbReference>
<keyword evidence="3" id="KW-0560">Oxidoreductase</keyword>
<dbReference type="FunFam" id="3.20.20.100:FF:000002">
    <property type="entry name" value="2,5-diketo-D-gluconic acid reductase A"/>
    <property type="match status" value="1"/>
</dbReference>
<reference evidence="8" key="1">
    <citation type="submission" date="2022-07" db="EMBL/GenBank/DDBJ databases">
        <title>Genome Sequence of Leucocoprinus birnbaumii.</title>
        <authorList>
            <person name="Buettner E."/>
        </authorList>
    </citation>
    <scope>NUCLEOTIDE SEQUENCE</scope>
    <source>
        <strain evidence="8">VT141</strain>
    </source>
</reference>
<dbReference type="PANTHER" id="PTHR43827:SF3">
    <property type="entry name" value="NADP-DEPENDENT OXIDOREDUCTASE DOMAIN-CONTAINING PROTEIN"/>
    <property type="match status" value="1"/>
</dbReference>
<gene>
    <name evidence="8" type="ORF">NP233_g8589</name>
</gene>
<feature type="domain" description="NADP-dependent oxidoreductase" evidence="7">
    <location>
        <begin position="17"/>
        <end position="191"/>
    </location>
</feature>
<evidence type="ECO:0000313" key="8">
    <source>
        <dbReference type="EMBL" id="KAJ3563985.1"/>
    </source>
</evidence>
<protein>
    <recommendedName>
        <fullName evidence="7">NADP-dependent oxidoreductase domain-containing protein</fullName>
    </recommendedName>
</protein>
<feature type="active site" description="Proton donor" evidence="4">
    <location>
        <position position="51"/>
    </location>
</feature>
<sequence length="318" mass="34387">MPWETIELNDGNKIPTIAFGTWTLGNGQGPIDQVEQAISVGFSHVDTAQSYRNEEEAGKAIRESGLSRNEIYITTKYSGTNGLDIETSIQNSLKNLGVSYVDLYLIHHPRLAVPDIPTAWAQFEEIKKKGLAKSIGVSNFGVTELQALLASAKIKPAANQILLHPYVYATQAPILAFAKAEGIAIEAYSSLIPLTHRPGGPVDVPVNKIAESRGVAPEQVLLAWVKAKGAIAVTTSSKKDRLQRYLDAGDLELSTTDIAAIDAAGAVGAQTLVKKSALRNIGALTLVALLFWATFHFGHLPARDDWLSETRSSDLDFW</sequence>
<dbReference type="InterPro" id="IPR036812">
    <property type="entry name" value="NAD(P)_OxRdtase_dom_sf"/>
</dbReference>
<name>A0AAD5YNX8_9AGAR</name>
<organism evidence="8 9">
    <name type="scientific">Leucocoprinus birnbaumii</name>
    <dbReference type="NCBI Taxonomy" id="56174"/>
    <lineage>
        <taxon>Eukaryota</taxon>
        <taxon>Fungi</taxon>
        <taxon>Dikarya</taxon>
        <taxon>Basidiomycota</taxon>
        <taxon>Agaricomycotina</taxon>
        <taxon>Agaricomycetes</taxon>
        <taxon>Agaricomycetidae</taxon>
        <taxon>Agaricales</taxon>
        <taxon>Agaricineae</taxon>
        <taxon>Agaricaceae</taxon>
        <taxon>Leucocoprinus</taxon>
    </lineage>
</organism>
<dbReference type="GO" id="GO:0016652">
    <property type="term" value="F:oxidoreductase activity, acting on NAD(P)H as acceptor"/>
    <property type="evidence" value="ECO:0007669"/>
    <property type="project" value="InterPro"/>
</dbReference>